<reference evidence="2" key="3">
    <citation type="submission" date="2025-09" db="UniProtKB">
        <authorList>
            <consortium name="Ensembl"/>
        </authorList>
    </citation>
    <scope>IDENTIFICATION</scope>
</reference>
<keyword evidence="3" id="KW-1185">Reference proteome</keyword>
<feature type="region of interest" description="Disordered" evidence="1">
    <location>
        <begin position="92"/>
        <end position="187"/>
    </location>
</feature>
<dbReference type="Proteomes" id="UP000008144">
    <property type="component" value="Unassembled WGS sequence"/>
</dbReference>
<evidence type="ECO:0000313" key="3">
    <source>
        <dbReference type="Proteomes" id="UP000008144"/>
    </source>
</evidence>
<accession>H2Y2D0</accession>
<dbReference type="InParanoid" id="H2Y2D0"/>
<reference evidence="3" key="1">
    <citation type="journal article" date="2002" name="Science">
        <title>The draft genome of Ciona intestinalis: insights into chordate and vertebrate origins.</title>
        <authorList>
            <person name="Dehal P."/>
            <person name="Satou Y."/>
            <person name="Campbell R.K."/>
            <person name="Chapman J."/>
            <person name="Degnan B."/>
            <person name="De Tomaso A."/>
            <person name="Davidson B."/>
            <person name="Di Gregorio A."/>
            <person name="Gelpke M."/>
            <person name="Goodstein D.M."/>
            <person name="Harafuji N."/>
            <person name="Hastings K.E."/>
            <person name="Ho I."/>
            <person name="Hotta K."/>
            <person name="Huang W."/>
            <person name="Kawashima T."/>
            <person name="Lemaire P."/>
            <person name="Martinez D."/>
            <person name="Meinertzhagen I.A."/>
            <person name="Necula S."/>
            <person name="Nonaka M."/>
            <person name="Putnam N."/>
            <person name="Rash S."/>
            <person name="Saiga H."/>
            <person name="Satake M."/>
            <person name="Terry A."/>
            <person name="Yamada L."/>
            <person name="Wang H.G."/>
            <person name="Awazu S."/>
            <person name="Azumi K."/>
            <person name="Boore J."/>
            <person name="Branno M."/>
            <person name="Chin-Bow S."/>
            <person name="DeSantis R."/>
            <person name="Doyle S."/>
            <person name="Francino P."/>
            <person name="Keys D.N."/>
            <person name="Haga S."/>
            <person name="Hayashi H."/>
            <person name="Hino K."/>
            <person name="Imai K.S."/>
            <person name="Inaba K."/>
            <person name="Kano S."/>
            <person name="Kobayashi K."/>
            <person name="Kobayashi M."/>
            <person name="Lee B.I."/>
            <person name="Makabe K.W."/>
            <person name="Manohar C."/>
            <person name="Matassi G."/>
            <person name="Medina M."/>
            <person name="Mochizuki Y."/>
            <person name="Mount S."/>
            <person name="Morishita T."/>
            <person name="Miura S."/>
            <person name="Nakayama A."/>
            <person name="Nishizaka S."/>
            <person name="Nomoto H."/>
            <person name="Ohta F."/>
            <person name="Oishi K."/>
            <person name="Rigoutsos I."/>
            <person name="Sano M."/>
            <person name="Sasaki A."/>
            <person name="Sasakura Y."/>
            <person name="Shoguchi E."/>
            <person name="Shin-i T."/>
            <person name="Spagnuolo A."/>
            <person name="Stainier D."/>
            <person name="Suzuki M.M."/>
            <person name="Tassy O."/>
            <person name="Takatori N."/>
            <person name="Tokuoka M."/>
            <person name="Yagi K."/>
            <person name="Yoshizaki F."/>
            <person name="Wada S."/>
            <person name="Zhang C."/>
            <person name="Hyatt P.D."/>
            <person name="Larimer F."/>
            <person name="Detter C."/>
            <person name="Doggett N."/>
            <person name="Glavina T."/>
            <person name="Hawkins T."/>
            <person name="Richardson P."/>
            <person name="Lucas S."/>
            <person name="Kohara Y."/>
            <person name="Levine M."/>
            <person name="Satoh N."/>
            <person name="Rokhsar D.S."/>
        </authorList>
    </citation>
    <scope>NUCLEOTIDE SEQUENCE [LARGE SCALE GENOMIC DNA]</scope>
</reference>
<feature type="compositionally biased region" description="Polar residues" evidence="1">
    <location>
        <begin position="174"/>
        <end position="187"/>
    </location>
</feature>
<proteinExistence type="predicted"/>
<evidence type="ECO:0000313" key="2">
    <source>
        <dbReference type="Ensembl" id="ENSCINP00000036065.1"/>
    </source>
</evidence>
<dbReference type="HOGENOM" id="CLU_1447171_0_0_1"/>
<feature type="compositionally biased region" description="Polar residues" evidence="1">
    <location>
        <begin position="138"/>
        <end position="158"/>
    </location>
</feature>
<reference evidence="2" key="2">
    <citation type="submission" date="2025-08" db="UniProtKB">
        <authorList>
            <consortium name="Ensembl"/>
        </authorList>
    </citation>
    <scope>IDENTIFICATION</scope>
</reference>
<protein>
    <submittedName>
        <fullName evidence="2">Uncharacterized protein</fullName>
    </submittedName>
</protein>
<feature type="compositionally biased region" description="Basic and acidic residues" evidence="1">
    <location>
        <begin position="160"/>
        <end position="170"/>
    </location>
</feature>
<evidence type="ECO:0000256" key="1">
    <source>
        <dbReference type="SAM" id="MobiDB-lite"/>
    </source>
</evidence>
<organism evidence="2 3">
    <name type="scientific">Ciona intestinalis</name>
    <name type="common">Transparent sea squirt</name>
    <name type="synonym">Ascidia intestinalis</name>
    <dbReference type="NCBI Taxonomy" id="7719"/>
    <lineage>
        <taxon>Eukaryota</taxon>
        <taxon>Metazoa</taxon>
        <taxon>Chordata</taxon>
        <taxon>Tunicata</taxon>
        <taxon>Ascidiacea</taxon>
        <taxon>Phlebobranchia</taxon>
        <taxon>Cionidae</taxon>
        <taxon>Ciona</taxon>
    </lineage>
</organism>
<dbReference type="Ensembl" id="ENSCINT00000032873.1">
    <property type="protein sequence ID" value="ENSCINP00000036065.1"/>
    <property type="gene ID" value="ENSCING00000023908.1"/>
</dbReference>
<sequence length="187" mass="21147">MFFEQTFESDVCFEDCGMGYSVLVRGVPTGISLHKFQIWLKSEVKSFESLSKAYEINALNLSLTNQQESNDIIHKTLQYSFGGVEHNITFEKSTPTIPPKPDPYLSSPIPTQDLVTDPPGRPNIHSTNKSPECDKSTYTHTSAMQPENDVPNTATNRNLGDFKHYQRRPDLIYSQANEGQETQQTEQ</sequence>
<dbReference type="AlphaFoldDB" id="H2Y2D0"/>
<name>H2Y2D0_CIOIN</name>